<dbReference type="InterPro" id="IPR019613">
    <property type="entry name" value="DUF4198"/>
</dbReference>
<evidence type="ECO:0000313" key="2">
    <source>
        <dbReference type="Proteomes" id="UP000007347"/>
    </source>
</evidence>
<name>K0NL03_DESTT</name>
<dbReference type="KEGG" id="dto:TOL2_C32980"/>
<proteinExistence type="predicted"/>
<reference evidence="1 2" key="1">
    <citation type="journal article" date="2013" name="Environ. Microbiol.">
        <title>Complete genome, catabolic sub-proteomes and key-metabolites of Desulfobacula toluolica Tol2, a marine, aromatic compound-degrading, sulfate-reducing bacterium.</title>
        <authorList>
            <person name="Wohlbrand L."/>
            <person name="Jacob J.H."/>
            <person name="Kube M."/>
            <person name="Mussmann M."/>
            <person name="Jarling R."/>
            <person name="Beck A."/>
            <person name="Amann R."/>
            <person name="Wilkes H."/>
            <person name="Reinhardt R."/>
            <person name="Rabus R."/>
        </authorList>
    </citation>
    <scope>NUCLEOTIDE SEQUENCE [LARGE SCALE GENOMIC DNA]</scope>
    <source>
        <strain evidence="2">DSM 7467 / Tol2</strain>
    </source>
</reference>
<evidence type="ECO:0000313" key="1">
    <source>
        <dbReference type="EMBL" id="CCK81455.1"/>
    </source>
</evidence>
<keyword evidence="2" id="KW-1185">Reference proteome</keyword>
<dbReference type="AlphaFoldDB" id="K0NL03"/>
<gene>
    <name evidence="1" type="ordered locus">TOL2_C32980</name>
</gene>
<dbReference type="PATRIC" id="fig|651182.5.peg.3896"/>
<protein>
    <submittedName>
        <fullName evidence="1">Conserved uncharacterized protein</fullName>
    </submittedName>
</protein>
<organism evidence="1 2">
    <name type="scientific">Desulfobacula toluolica (strain DSM 7467 / Tol2)</name>
    <dbReference type="NCBI Taxonomy" id="651182"/>
    <lineage>
        <taxon>Bacteria</taxon>
        <taxon>Pseudomonadati</taxon>
        <taxon>Thermodesulfobacteriota</taxon>
        <taxon>Desulfobacteria</taxon>
        <taxon>Desulfobacterales</taxon>
        <taxon>Desulfobacteraceae</taxon>
        <taxon>Desulfobacula</taxon>
    </lineage>
</organism>
<accession>K0NL03</accession>
<dbReference type="Proteomes" id="UP000007347">
    <property type="component" value="Chromosome"/>
</dbReference>
<dbReference type="STRING" id="651182.TOL2_C32980"/>
<sequence>MLLATVSNQLKQEKKMNKKSIMCFTLIAALIFSTNVFAHSLWVNLNESFSHPPGHVISSLGWGHSVPMDDFLMSKGGAVTIERYDLVGPDNSKTAMPLPVIKQEKVFESKTGMNIVTGDLGLRKISLTEDTQPGTYQVIAESKATFFTGYVDKNGKVKMTTKPMDKIKGAKKFNYSTRYKAVAKSYMGIKKWTQPMPAGHELELMPTCDLSNVRAGGIVSFEASLNGKKLNCDMDGMNYLLAKSNTYGVPDGFMLSAYIMDGKARVRIPTAGEWVVIVMVQKEVTPENELKDLVGKCTMVHYGATVSMNVKP</sequence>
<dbReference type="Pfam" id="PF10670">
    <property type="entry name" value="DUF4198"/>
    <property type="match status" value="1"/>
</dbReference>
<dbReference type="HOGENOM" id="CLU_935805_0_0_7"/>
<dbReference type="EMBL" id="FO203503">
    <property type="protein sequence ID" value="CCK81455.1"/>
    <property type="molecule type" value="Genomic_DNA"/>
</dbReference>